<comment type="caution">
    <text evidence="1">The sequence shown here is derived from an EMBL/GenBank/DDBJ whole genome shotgun (WGS) entry which is preliminary data.</text>
</comment>
<organism evidence="1 2">
    <name type="scientific">Holothuria leucospilota</name>
    <name type="common">Black long sea cucumber</name>
    <name type="synonym">Mertensiothuria leucospilota</name>
    <dbReference type="NCBI Taxonomy" id="206669"/>
    <lineage>
        <taxon>Eukaryota</taxon>
        <taxon>Metazoa</taxon>
        <taxon>Echinodermata</taxon>
        <taxon>Eleutherozoa</taxon>
        <taxon>Echinozoa</taxon>
        <taxon>Holothuroidea</taxon>
        <taxon>Aspidochirotacea</taxon>
        <taxon>Aspidochirotida</taxon>
        <taxon>Holothuriidae</taxon>
        <taxon>Holothuria</taxon>
    </lineage>
</organism>
<dbReference type="AlphaFoldDB" id="A0A9Q1CHR2"/>
<dbReference type="EMBL" id="JAIZAY010000003">
    <property type="protein sequence ID" value="KAJ8044719.1"/>
    <property type="molecule type" value="Genomic_DNA"/>
</dbReference>
<dbReference type="Proteomes" id="UP001152320">
    <property type="component" value="Chromosome 3"/>
</dbReference>
<gene>
    <name evidence="1" type="ORF">HOLleu_07543</name>
</gene>
<sequence length="53" mass="6088">MVRQRILLFLLEVKGHLGSSGVKPYKTCLHDIPIWWVQRSREVSRSGPIVITS</sequence>
<protein>
    <submittedName>
        <fullName evidence="1">Uncharacterized protein</fullName>
    </submittedName>
</protein>
<reference evidence="1" key="1">
    <citation type="submission" date="2021-10" db="EMBL/GenBank/DDBJ databases">
        <title>Tropical sea cucumber genome reveals ecological adaptation and Cuvierian tubules defense mechanism.</title>
        <authorList>
            <person name="Chen T."/>
        </authorList>
    </citation>
    <scope>NUCLEOTIDE SEQUENCE</scope>
    <source>
        <strain evidence="1">Nanhai2018</strain>
        <tissue evidence="1">Muscle</tissue>
    </source>
</reference>
<keyword evidence="2" id="KW-1185">Reference proteome</keyword>
<evidence type="ECO:0000313" key="1">
    <source>
        <dbReference type="EMBL" id="KAJ8044719.1"/>
    </source>
</evidence>
<accession>A0A9Q1CHR2</accession>
<name>A0A9Q1CHR2_HOLLE</name>
<proteinExistence type="predicted"/>
<evidence type="ECO:0000313" key="2">
    <source>
        <dbReference type="Proteomes" id="UP001152320"/>
    </source>
</evidence>